<accession>A0A2P4Y2P4</accession>
<dbReference type="OrthoDB" id="118387at2759"/>
<keyword evidence="2" id="KW-0732">Signal</keyword>
<reference evidence="3 4" key="1">
    <citation type="journal article" date="2017" name="Genome Biol. Evol.">
        <title>Phytophthora megakarya and P. palmivora, closely related causal agents of cacao black pod rot, underwent increases in genome sizes and gene numbers by different mechanisms.</title>
        <authorList>
            <person name="Ali S.S."/>
            <person name="Shao J."/>
            <person name="Lary D.J."/>
            <person name="Kronmiller B."/>
            <person name="Shen D."/>
            <person name="Strem M.D."/>
            <person name="Amoako-Attah I."/>
            <person name="Akrofi A.Y."/>
            <person name="Begoude B.A."/>
            <person name="Ten Hoopen G.M."/>
            <person name="Coulibaly K."/>
            <person name="Kebe B.I."/>
            <person name="Melnick R.L."/>
            <person name="Guiltinan M.J."/>
            <person name="Tyler B.M."/>
            <person name="Meinhardt L.W."/>
            <person name="Bailey B.A."/>
        </authorList>
    </citation>
    <scope>NUCLEOTIDE SEQUENCE [LARGE SCALE GENOMIC DNA]</scope>
    <source>
        <strain evidence="4">sbr112.9</strain>
    </source>
</reference>
<evidence type="ECO:0000256" key="2">
    <source>
        <dbReference type="SAM" id="SignalP"/>
    </source>
</evidence>
<name>A0A2P4Y2P4_9STRA</name>
<evidence type="ECO:0000313" key="4">
    <source>
        <dbReference type="Proteomes" id="UP000237271"/>
    </source>
</evidence>
<feature type="non-terminal residue" evidence="3">
    <location>
        <position position="235"/>
    </location>
</feature>
<protein>
    <recommendedName>
        <fullName evidence="5">Carbohydrate-binding protein</fullName>
    </recommendedName>
</protein>
<feature type="chain" id="PRO_5015103443" description="Carbohydrate-binding protein" evidence="2">
    <location>
        <begin position="24"/>
        <end position="235"/>
    </location>
</feature>
<keyword evidence="4" id="KW-1185">Reference proteome</keyword>
<proteinExistence type="predicted"/>
<feature type="region of interest" description="Disordered" evidence="1">
    <location>
        <begin position="135"/>
        <end position="235"/>
    </location>
</feature>
<dbReference type="EMBL" id="NCKW01006382">
    <property type="protein sequence ID" value="POM71979.1"/>
    <property type="molecule type" value="Genomic_DNA"/>
</dbReference>
<evidence type="ECO:0008006" key="5">
    <source>
        <dbReference type="Google" id="ProtNLM"/>
    </source>
</evidence>
<evidence type="ECO:0000256" key="1">
    <source>
        <dbReference type="SAM" id="MobiDB-lite"/>
    </source>
</evidence>
<gene>
    <name evidence="3" type="ORF">PHPALM_11390</name>
</gene>
<evidence type="ECO:0000313" key="3">
    <source>
        <dbReference type="EMBL" id="POM71979.1"/>
    </source>
</evidence>
<dbReference type="AlphaFoldDB" id="A0A2P4Y2P4"/>
<dbReference type="Proteomes" id="UP000237271">
    <property type="component" value="Unassembled WGS sequence"/>
</dbReference>
<sequence length="235" mass="26336">MVRVLKPFSVIIATALSLGLSTAGYSASGTPVSVLGDATYTIDGPICSGAGKAPAGTRCPLKGDTTCIDCHEGIPSYNGGKCVAPEDAHCVIVSGDTWGCAYPDHIYHSGHDYHKDDYHKDDYHKDDYHKDDYKKDDYHKDGDKYPSGGDYKKNDYKKDDSKKDDYHKDGNKYPSGDDYKKDDYKNDDYHKDGDKYPSGGDYKKDDNKKDDYHKDGDKYPSGDDYKKDDHKKDEY</sequence>
<organism evidence="3 4">
    <name type="scientific">Phytophthora palmivora</name>
    <dbReference type="NCBI Taxonomy" id="4796"/>
    <lineage>
        <taxon>Eukaryota</taxon>
        <taxon>Sar</taxon>
        <taxon>Stramenopiles</taxon>
        <taxon>Oomycota</taxon>
        <taxon>Peronosporomycetes</taxon>
        <taxon>Peronosporales</taxon>
        <taxon>Peronosporaceae</taxon>
        <taxon>Phytophthora</taxon>
    </lineage>
</organism>
<feature type="signal peptide" evidence="2">
    <location>
        <begin position="1"/>
        <end position="23"/>
    </location>
</feature>
<comment type="caution">
    <text evidence="3">The sequence shown here is derived from an EMBL/GenBank/DDBJ whole genome shotgun (WGS) entry which is preliminary data.</text>
</comment>